<feature type="binding site" evidence="6">
    <location>
        <position position="76"/>
    </location>
    <ligand>
        <name>Zn(2+)</name>
        <dbReference type="ChEBI" id="CHEBI:29105"/>
        <label>1</label>
    </ligand>
</feature>
<dbReference type="PROSITE" id="PS00483">
    <property type="entry name" value="DIHYDROOROTASE_2"/>
    <property type="match status" value="1"/>
</dbReference>
<comment type="catalytic activity">
    <reaction evidence="6">
        <text>(S)-dihydroorotate + H2O = N-carbamoyl-L-aspartate + H(+)</text>
        <dbReference type="Rhea" id="RHEA:24296"/>
        <dbReference type="ChEBI" id="CHEBI:15377"/>
        <dbReference type="ChEBI" id="CHEBI:15378"/>
        <dbReference type="ChEBI" id="CHEBI:30864"/>
        <dbReference type="ChEBI" id="CHEBI:32814"/>
        <dbReference type="EC" id="3.5.2.3"/>
    </reaction>
</comment>
<feature type="binding site" evidence="6">
    <location>
        <position position="238"/>
    </location>
    <ligand>
        <name>Zn(2+)</name>
        <dbReference type="ChEBI" id="CHEBI:29105"/>
        <label>2</label>
    </ligand>
</feature>
<dbReference type="AlphaFoldDB" id="A0A410PUE5"/>
<protein>
    <recommendedName>
        <fullName evidence="6">Dihydroorotase</fullName>
        <shortName evidence="6">DHOase</shortName>
        <ecNumber evidence="6">3.5.2.3</ecNumber>
    </recommendedName>
</protein>
<dbReference type="HAMAP" id="MF_00220_B">
    <property type="entry name" value="PyrC_classI_B"/>
    <property type="match status" value="1"/>
</dbReference>
<comment type="caution">
    <text evidence="6">Lacks conserved residue(s) required for the propagation of feature annotation.</text>
</comment>
<dbReference type="KEGG" id="amij:EQM06_04210"/>
<dbReference type="Gene3D" id="2.30.40.10">
    <property type="entry name" value="Urease, subunit C, domain 1"/>
    <property type="match status" value="1"/>
</dbReference>
<dbReference type="InterPro" id="IPR050138">
    <property type="entry name" value="DHOase/Allantoinase_Hydrolase"/>
</dbReference>
<dbReference type="InterPro" id="IPR032466">
    <property type="entry name" value="Metal_Hydrolase"/>
</dbReference>
<dbReference type="Pfam" id="PF01979">
    <property type="entry name" value="Amidohydro_1"/>
    <property type="match status" value="1"/>
</dbReference>
<evidence type="ECO:0000256" key="5">
    <source>
        <dbReference type="ARBA" id="ARBA00022975"/>
    </source>
</evidence>
<keyword evidence="3 6" id="KW-0479">Metal-binding</keyword>
<feature type="binding site" evidence="6">
    <location>
        <position position="314"/>
    </location>
    <ligand>
        <name>substrate</name>
    </ligand>
</feature>
<dbReference type="EMBL" id="CP035281">
    <property type="protein sequence ID" value="QAT42498.1"/>
    <property type="molecule type" value="Genomic_DNA"/>
</dbReference>
<dbReference type="GO" id="GO:0004038">
    <property type="term" value="F:allantoinase activity"/>
    <property type="evidence" value="ECO:0007669"/>
    <property type="project" value="TreeGrafter"/>
</dbReference>
<dbReference type="SUPFAM" id="SSF51338">
    <property type="entry name" value="Composite domain of metallo-dependent hydrolases"/>
    <property type="match status" value="1"/>
</dbReference>
<keyword evidence="4 6" id="KW-0378">Hydrolase</keyword>
<feature type="active site" evidence="6">
    <location>
        <position position="310"/>
    </location>
</feature>
<gene>
    <name evidence="6" type="primary">pyrC</name>
    <name evidence="8" type="ORF">EQM06_04210</name>
</gene>
<proteinExistence type="inferred from homology"/>
<dbReference type="SUPFAM" id="SSF51556">
    <property type="entry name" value="Metallo-dependent hydrolases"/>
    <property type="match status" value="1"/>
</dbReference>
<feature type="binding site" evidence="6">
    <location>
        <position position="108"/>
    </location>
    <ligand>
        <name>substrate</name>
    </ligand>
</feature>
<feature type="binding site" evidence="6">
    <location>
        <position position="310"/>
    </location>
    <ligand>
        <name>Zn(2+)</name>
        <dbReference type="ChEBI" id="CHEBI:29105"/>
        <label>1</label>
    </ligand>
</feature>
<feature type="binding site" evidence="6">
    <location>
        <position position="283"/>
    </location>
    <ligand>
        <name>substrate</name>
    </ligand>
</feature>
<evidence type="ECO:0000256" key="6">
    <source>
        <dbReference type="HAMAP-Rule" id="MF_00220"/>
    </source>
</evidence>
<organism evidence="8 9">
    <name type="scientific">Aminipila luticellarii</name>
    <dbReference type="NCBI Taxonomy" id="2507160"/>
    <lineage>
        <taxon>Bacteria</taxon>
        <taxon>Bacillati</taxon>
        <taxon>Bacillota</taxon>
        <taxon>Clostridia</taxon>
        <taxon>Peptostreptococcales</taxon>
        <taxon>Anaerovoracaceae</taxon>
        <taxon>Aminipila</taxon>
    </lineage>
</organism>
<comment type="pathway">
    <text evidence="6">Pyrimidine metabolism; UMP biosynthesis via de novo pathway; (S)-dihydroorotate from bicarbonate: step 3/3.</text>
</comment>
<evidence type="ECO:0000313" key="9">
    <source>
        <dbReference type="Proteomes" id="UP000287601"/>
    </source>
</evidence>
<evidence type="ECO:0000313" key="8">
    <source>
        <dbReference type="EMBL" id="QAT42498.1"/>
    </source>
</evidence>
<feature type="binding site" evidence="6">
    <location>
        <position position="74"/>
    </location>
    <ligand>
        <name>Zn(2+)</name>
        <dbReference type="ChEBI" id="CHEBI:29105"/>
        <label>1</label>
    </ligand>
</feature>
<dbReference type="InterPro" id="IPR002195">
    <property type="entry name" value="Dihydroorotase_CS"/>
</dbReference>
<dbReference type="PANTHER" id="PTHR43668:SF2">
    <property type="entry name" value="ALLANTOINASE"/>
    <property type="match status" value="1"/>
</dbReference>
<evidence type="ECO:0000259" key="7">
    <source>
        <dbReference type="Pfam" id="PF01979"/>
    </source>
</evidence>
<dbReference type="GO" id="GO:0006145">
    <property type="term" value="P:purine nucleobase catabolic process"/>
    <property type="evidence" value="ECO:0007669"/>
    <property type="project" value="TreeGrafter"/>
</dbReference>
<comment type="function">
    <text evidence="1 6">Catalyzes the reversible cyclization of carbamoyl aspartate to dihydroorotate.</text>
</comment>
<dbReference type="InterPro" id="IPR004722">
    <property type="entry name" value="DHOase"/>
</dbReference>
<dbReference type="NCBIfam" id="TIGR00857">
    <property type="entry name" value="pyrC_multi"/>
    <property type="match status" value="1"/>
</dbReference>
<keyword evidence="6" id="KW-0862">Zinc</keyword>
<sequence length="430" mass="46381">MRILIKNGMLIDPDLGLEAVGNLYIENGKIVCMKTEAGISGVMPIWGEEPFETDSVTQIEAAGKWVVPGLIDLHVHFREPGQEYKEDIFTGCKAAAKGGFTTVCCMPNTRPVIDSPEVVKYIDEKAKRANGVHVLSVGSITEGQRGKNLADIHGMCQTQTRCRELTGKGICAISEDGRSVMNAGMMLRGIWEGRKNGLIAFSHTEDDSLAGTGIGEALIVARDIMLAKEADSPIHLCHISTAGSLEIIRKAKAEGIPVTAETGPHYFVLDKSCAGNDGNKKMNPPLRTKEDVAAVKRALQDGTLDVIATDHAPHSREEKECGYEKALNGVVGLETSFAVSYTFLVRTGVLTPLELIDKMSCKPAEILGLDRGILAAGKTADIAIIDIEKCFQIKGEDFVSKGKNSAFLGMKVYGEILYTIIDGRIVYAAE</sequence>
<dbReference type="GO" id="GO:0005737">
    <property type="term" value="C:cytoplasm"/>
    <property type="evidence" value="ECO:0007669"/>
    <property type="project" value="TreeGrafter"/>
</dbReference>
<feature type="binding site" evidence="6">
    <location>
        <position position="176"/>
    </location>
    <ligand>
        <name>Zn(2+)</name>
        <dbReference type="ChEBI" id="CHEBI:29105"/>
        <label>2</label>
    </ligand>
</feature>
<dbReference type="EC" id="3.5.2.3" evidence="6"/>
<evidence type="ECO:0000256" key="1">
    <source>
        <dbReference type="ARBA" id="ARBA00002368"/>
    </source>
</evidence>
<dbReference type="Gene3D" id="3.20.20.140">
    <property type="entry name" value="Metal-dependent hydrolases"/>
    <property type="match status" value="1"/>
</dbReference>
<dbReference type="Proteomes" id="UP000287601">
    <property type="component" value="Chromosome"/>
</dbReference>
<dbReference type="GO" id="GO:0004151">
    <property type="term" value="F:dihydroorotase activity"/>
    <property type="evidence" value="ECO:0007669"/>
    <property type="project" value="UniProtKB-UniRule"/>
</dbReference>
<comment type="similarity">
    <text evidence="2 6">Belongs to the metallo-dependent hydrolases superfamily. DHOase family. Class I DHOase subfamily.</text>
</comment>
<evidence type="ECO:0000256" key="2">
    <source>
        <dbReference type="ARBA" id="ARBA00010286"/>
    </source>
</evidence>
<dbReference type="GO" id="GO:0008270">
    <property type="term" value="F:zinc ion binding"/>
    <property type="evidence" value="ECO:0007669"/>
    <property type="project" value="UniProtKB-UniRule"/>
</dbReference>
<evidence type="ECO:0000256" key="3">
    <source>
        <dbReference type="ARBA" id="ARBA00022723"/>
    </source>
</evidence>
<dbReference type="OrthoDB" id="9765462at2"/>
<comment type="cofactor">
    <cofactor evidence="6">
        <name>Zn(2+)</name>
        <dbReference type="ChEBI" id="CHEBI:29105"/>
    </cofactor>
    <text evidence="6">Binds 2 Zn(2+) ions per subunit.</text>
</comment>
<accession>A0A410PUE5</accession>
<dbReference type="PANTHER" id="PTHR43668">
    <property type="entry name" value="ALLANTOINASE"/>
    <property type="match status" value="1"/>
</dbReference>
<dbReference type="RefSeq" id="WP_128745148.1">
    <property type="nucleotide sequence ID" value="NZ_CP035281.1"/>
</dbReference>
<evidence type="ECO:0000256" key="4">
    <source>
        <dbReference type="ARBA" id="ARBA00022801"/>
    </source>
</evidence>
<dbReference type="PROSITE" id="PS00482">
    <property type="entry name" value="DIHYDROOROTASE_1"/>
    <property type="match status" value="1"/>
</dbReference>
<keyword evidence="5 6" id="KW-0665">Pyrimidine biosynthesis</keyword>
<dbReference type="CDD" id="cd01317">
    <property type="entry name" value="DHOase_IIa"/>
    <property type="match status" value="1"/>
</dbReference>
<feature type="binding site" evidence="6">
    <location>
        <begin position="76"/>
        <end position="78"/>
    </location>
    <ligand>
        <name>substrate</name>
    </ligand>
</feature>
<dbReference type="InterPro" id="IPR011059">
    <property type="entry name" value="Metal-dep_hydrolase_composite"/>
</dbReference>
<name>A0A410PUE5_9FIRM</name>
<dbReference type="UniPathway" id="UPA00070">
    <property type="reaction ID" value="UER00117"/>
</dbReference>
<reference evidence="8 9" key="1">
    <citation type="submission" date="2019-01" db="EMBL/GenBank/DDBJ databases">
        <title>Draft genomes of a novel of Aminipila strains.</title>
        <authorList>
            <person name="Ma S."/>
        </authorList>
    </citation>
    <scope>NUCLEOTIDE SEQUENCE [LARGE SCALE GENOMIC DNA]</scope>
    <source>
        <strain evidence="9">JN-39</strain>
    </source>
</reference>
<feature type="binding site" evidence="6">
    <location>
        <position position="203"/>
    </location>
    <ligand>
        <name>Zn(2+)</name>
        <dbReference type="ChEBI" id="CHEBI:29105"/>
        <label>2</label>
    </ligand>
</feature>
<dbReference type="InterPro" id="IPR006680">
    <property type="entry name" value="Amidohydro-rel"/>
</dbReference>
<keyword evidence="9" id="KW-1185">Reference proteome</keyword>
<feature type="binding site" evidence="6">
    <location>
        <position position="176"/>
    </location>
    <ligand>
        <name>Zn(2+)</name>
        <dbReference type="ChEBI" id="CHEBI:29105"/>
        <label>1</label>
    </ligand>
</feature>
<feature type="domain" description="Amidohydrolase-related" evidence="7">
    <location>
        <begin position="65"/>
        <end position="426"/>
    </location>
</feature>
<dbReference type="GO" id="GO:0044205">
    <property type="term" value="P:'de novo' UMP biosynthetic process"/>
    <property type="evidence" value="ECO:0007669"/>
    <property type="project" value="UniProtKB-UniRule"/>
</dbReference>